<proteinExistence type="predicted"/>
<organism evidence="3 4">
    <name type="scientific">Gossypium australe</name>
    <dbReference type="NCBI Taxonomy" id="47621"/>
    <lineage>
        <taxon>Eukaryota</taxon>
        <taxon>Viridiplantae</taxon>
        <taxon>Streptophyta</taxon>
        <taxon>Embryophyta</taxon>
        <taxon>Tracheophyta</taxon>
        <taxon>Spermatophyta</taxon>
        <taxon>Magnoliopsida</taxon>
        <taxon>eudicotyledons</taxon>
        <taxon>Gunneridae</taxon>
        <taxon>Pentapetalae</taxon>
        <taxon>rosids</taxon>
        <taxon>malvids</taxon>
        <taxon>Malvales</taxon>
        <taxon>Malvaceae</taxon>
        <taxon>Malvoideae</taxon>
        <taxon>Gossypium</taxon>
    </lineage>
</organism>
<comment type="caution">
    <text evidence="3">The sequence shown here is derived from an EMBL/GenBank/DDBJ whole genome shotgun (WGS) entry which is preliminary data.</text>
</comment>
<name>A0A5B6WBR2_9ROSI</name>
<feature type="region of interest" description="Disordered" evidence="2">
    <location>
        <begin position="20"/>
        <end position="46"/>
    </location>
</feature>
<feature type="compositionally biased region" description="Basic and acidic residues" evidence="2">
    <location>
        <begin position="28"/>
        <end position="46"/>
    </location>
</feature>
<evidence type="ECO:0000256" key="2">
    <source>
        <dbReference type="SAM" id="MobiDB-lite"/>
    </source>
</evidence>
<protein>
    <submittedName>
        <fullName evidence="3">Fibrinogen and Ig-binding protein-like</fullName>
    </submittedName>
</protein>
<keyword evidence="1" id="KW-0175">Coiled coil</keyword>
<dbReference type="EMBL" id="SMMG02000003">
    <property type="protein sequence ID" value="KAA3479040.1"/>
    <property type="molecule type" value="Genomic_DNA"/>
</dbReference>
<feature type="coiled-coil region" evidence="1">
    <location>
        <begin position="144"/>
        <end position="171"/>
    </location>
</feature>
<evidence type="ECO:0000313" key="3">
    <source>
        <dbReference type="EMBL" id="KAA3479040.1"/>
    </source>
</evidence>
<dbReference type="Proteomes" id="UP000325315">
    <property type="component" value="Unassembled WGS sequence"/>
</dbReference>
<reference evidence="4" key="1">
    <citation type="journal article" date="2019" name="Plant Biotechnol. J.">
        <title>Genome sequencing of the Australian wild diploid species Gossypium australe highlights disease resistance and delayed gland morphogenesis.</title>
        <authorList>
            <person name="Cai Y."/>
            <person name="Cai X."/>
            <person name="Wang Q."/>
            <person name="Wang P."/>
            <person name="Zhang Y."/>
            <person name="Cai C."/>
            <person name="Xu Y."/>
            <person name="Wang K."/>
            <person name="Zhou Z."/>
            <person name="Wang C."/>
            <person name="Geng S."/>
            <person name="Li B."/>
            <person name="Dong Q."/>
            <person name="Hou Y."/>
            <person name="Wang H."/>
            <person name="Ai P."/>
            <person name="Liu Z."/>
            <person name="Yi F."/>
            <person name="Sun M."/>
            <person name="An G."/>
            <person name="Cheng J."/>
            <person name="Zhang Y."/>
            <person name="Shi Q."/>
            <person name="Xie Y."/>
            <person name="Shi X."/>
            <person name="Chang Y."/>
            <person name="Huang F."/>
            <person name="Chen Y."/>
            <person name="Hong S."/>
            <person name="Mi L."/>
            <person name="Sun Q."/>
            <person name="Zhang L."/>
            <person name="Zhou B."/>
            <person name="Peng R."/>
            <person name="Zhang X."/>
            <person name="Liu F."/>
        </authorList>
    </citation>
    <scope>NUCLEOTIDE SEQUENCE [LARGE SCALE GENOMIC DNA]</scope>
    <source>
        <strain evidence="4">cv. PA1801</strain>
    </source>
</reference>
<feature type="region of interest" description="Disordered" evidence="2">
    <location>
        <begin position="83"/>
        <end position="126"/>
    </location>
</feature>
<keyword evidence="4" id="KW-1185">Reference proteome</keyword>
<accession>A0A5B6WBR2</accession>
<evidence type="ECO:0000256" key="1">
    <source>
        <dbReference type="SAM" id="Coils"/>
    </source>
</evidence>
<sequence>MDAELNERIERMERIQRELQEQLARSQQEARDLMARSREESLEQKDQMAKMMEMISTLVKGKGLVQSPDVTEPHSRVNQDPLYLPGFTPPHAHAPQRGYPQGEPVGLEQRLAPPAHPGQGMFASNSGDNFANPIVPDLDDPVEIAKLRVKDHDAEDKYRSLEERLKAVEGTGVFSTLSAKKLSLVPDLVLPPKFKAPDFEKYDGTRCPKAHLIMFCRKMAGYVNEDKLIA</sequence>
<evidence type="ECO:0000313" key="4">
    <source>
        <dbReference type="Proteomes" id="UP000325315"/>
    </source>
</evidence>
<dbReference type="AlphaFoldDB" id="A0A5B6WBR2"/>
<dbReference type="OrthoDB" id="1002580at2759"/>
<gene>
    <name evidence="3" type="ORF">EPI10_019596</name>
</gene>